<evidence type="ECO:0000256" key="1">
    <source>
        <dbReference type="SAM" id="Coils"/>
    </source>
</evidence>
<evidence type="ECO:0000313" key="5">
    <source>
        <dbReference type="EMBL" id="KAK6924582.1"/>
    </source>
</evidence>
<feature type="domain" description="EH" evidence="3">
    <location>
        <begin position="395"/>
        <end position="478"/>
    </location>
</feature>
<sequence>MAGQSQGTLNVDLFDAYFRRADLDHDGRISGTEAVTFFQGSNLPKHVLAQVWRYADPNGIGFLGRVEFYNALKLVTVAQSKRELTPDLVKKALYGPAAAKIPAPQINFVAPHAAQHNAFSVAPPQQSSVATAASQPVGPRGPLVLANASMNWQQFLPQQNQFMRTSQAMAPSTSSGSQPNAASQGMPGGGNMMGPPASNSYISTDWLAGRMGSSLSTLSSQAPSSQVKTPLDGFGLVTSGSTTMVQNELLSTTVPVSSNSTKSLDVALPSYKVETKDPKVAVVSGNGISSDSVFGDVFSVTSSQPTKDVLAPTFAAASASTSSALGSVRASSTDSLQGTYAQQPSSDQIQQTQSVLKQNQQIATQASTAFSSSGTVGAGNPISSQSPWPKMTQSDVQKYTKVFMEVDSDRDGKITGEQARDLFLSWKLPREILKQVWDLSDQDNDSMLSLKEFCIALYLMERYREGRPLPSVLPSGIIFDETVLVTGGQPQAGYGNAIWGTTQGFQQHQGRSTVQGASSGRPPRPVPIPQPDEVAQPSQQKSKIPVLEKHLVEELEKEILESKEKIEFYRTKMQELIMFKGKCDVRLNDVTERVAADKREVDALAKKYEEKYKQAANVAPRLTIEEATFRDIQEKKMVLYQAIVKMEQGDSADGDLQNCVNGIQSDLEELMKSLNDRCKKYGLHAKPTSLVELPFGWQPGVQEAVADWDEDWDNFEDEGFTFVKELTLEVQNVIAPPKPKSSPIQKEVSSEDVDSATVPSPNANVKSEKPPSPSERISVDEMASSQNENAPATSPTISPAGAAFESPSKEYQDSEFRKSDGTKGSPHANEDHSDQAGVESMLSGDKSFDEARWGAFDTHYDSDSVWGFNQSDSKGIDFDRQSEHSFFGADDFGLNPIRTGSPHTDAIPQNGSAFNLADSVPSTPMYNFSNSPTYSEAPEEQSFDHFARFDSFRTNDSGLFPPRDSLTRFDSPRSTRDSDFTLTRFDSVRGTRDSDFILTRFDSIRSTRDTEFNYGFPSFDDADPFGSSGLFKTLESRTPRSSDHWSSFN</sequence>
<feature type="compositionally biased region" description="Polar residues" evidence="2">
    <location>
        <begin position="783"/>
        <end position="797"/>
    </location>
</feature>
<feature type="region of interest" description="Disordered" evidence="2">
    <location>
        <begin position="506"/>
        <end position="542"/>
    </location>
</feature>
<feature type="domain" description="EF-hand" evidence="4">
    <location>
        <begin position="394"/>
        <end position="429"/>
    </location>
</feature>
<evidence type="ECO:0000259" key="3">
    <source>
        <dbReference type="PROSITE" id="PS50031"/>
    </source>
</evidence>
<feature type="domain" description="EF-hand" evidence="4">
    <location>
        <begin position="9"/>
        <end position="44"/>
    </location>
</feature>
<dbReference type="GO" id="GO:0005509">
    <property type="term" value="F:calcium ion binding"/>
    <property type="evidence" value="ECO:0007669"/>
    <property type="project" value="InterPro"/>
</dbReference>
<evidence type="ECO:0000313" key="6">
    <source>
        <dbReference type="Proteomes" id="UP001370490"/>
    </source>
</evidence>
<name>A0AAN8VC20_9MAGN</name>
<dbReference type="AlphaFoldDB" id="A0AAN8VC20"/>
<feature type="domain" description="EF-hand" evidence="4">
    <location>
        <begin position="431"/>
        <end position="463"/>
    </location>
</feature>
<feature type="coiled-coil region" evidence="1">
    <location>
        <begin position="552"/>
        <end position="618"/>
    </location>
</feature>
<dbReference type="Gene3D" id="1.10.238.10">
    <property type="entry name" value="EF-hand"/>
    <property type="match status" value="2"/>
</dbReference>
<dbReference type="EMBL" id="JBAMMX010000017">
    <property type="protein sequence ID" value="KAK6924582.1"/>
    <property type="molecule type" value="Genomic_DNA"/>
</dbReference>
<proteinExistence type="predicted"/>
<keyword evidence="1" id="KW-0175">Coiled coil</keyword>
<feature type="region of interest" description="Disordered" evidence="2">
    <location>
        <begin position="335"/>
        <end position="354"/>
    </location>
</feature>
<dbReference type="GO" id="GO:0006897">
    <property type="term" value="P:endocytosis"/>
    <property type="evidence" value="ECO:0007669"/>
    <property type="project" value="TreeGrafter"/>
</dbReference>
<evidence type="ECO:0000259" key="4">
    <source>
        <dbReference type="PROSITE" id="PS50222"/>
    </source>
</evidence>
<feature type="region of interest" description="Disordered" evidence="2">
    <location>
        <begin position="734"/>
        <end position="845"/>
    </location>
</feature>
<dbReference type="PROSITE" id="PS50031">
    <property type="entry name" value="EH"/>
    <property type="match status" value="2"/>
</dbReference>
<feature type="region of interest" description="Disordered" evidence="2">
    <location>
        <begin position="165"/>
        <end position="196"/>
    </location>
</feature>
<dbReference type="SMART" id="SM00054">
    <property type="entry name" value="EFh"/>
    <property type="match status" value="4"/>
</dbReference>
<feature type="region of interest" description="Disordered" evidence="2">
    <location>
        <begin position="368"/>
        <end position="391"/>
    </location>
</feature>
<dbReference type="SMART" id="SM00027">
    <property type="entry name" value="EH"/>
    <property type="match status" value="2"/>
</dbReference>
<dbReference type="InterPro" id="IPR000261">
    <property type="entry name" value="EH_dom"/>
</dbReference>
<dbReference type="GO" id="GO:0005886">
    <property type="term" value="C:plasma membrane"/>
    <property type="evidence" value="ECO:0007669"/>
    <property type="project" value="TreeGrafter"/>
</dbReference>
<dbReference type="GO" id="GO:0005634">
    <property type="term" value="C:nucleus"/>
    <property type="evidence" value="ECO:0007669"/>
    <property type="project" value="TreeGrafter"/>
</dbReference>
<dbReference type="PROSITE" id="PS50222">
    <property type="entry name" value="EF_HAND_2"/>
    <property type="match status" value="3"/>
</dbReference>
<gene>
    <name evidence="5" type="ORF">RJ641_010782</name>
</gene>
<comment type="caution">
    <text evidence="5">The sequence shown here is derived from an EMBL/GenBank/DDBJ whole genome shotgun (WGS) entry which is preliminary data.</text>
</comment>
<feature type="compositionally biased region" description="Basic and acidic residues" evidence="2">
    <location>
        <begin position="807"/>
        <end position="821"/>
    </location>
</feature>
<dbReference type="GO" id="GO:0016197">
    <property type="term" value="P:endosomal transport"/>
    <property type="evidence" value="ECO:0007669"/>
    <property type="project" value="TreeGrafter"/>
</dbReference>
<protein>
    <submittedName>
        <fullName evidence="5">EF-hand domain</fullName>
    </submittedName>
</protein>
<dbReference type="PANTHER" id="PTHR11216">
    <property type="entry name" value="EH DOMAIN"/>
    <property type="match status" value="1"/>
</dbReference>
<feature type="compositionally biased region" description="Polar residues" evidence="2">
    <location>
        <begin position="165"/>
        <end position="183"/>
    </location>
</feature>
<dbReference type="CDD" id="cd00052">
    <property type="entry name" value="EH"/>
    <property type="match status" value="2"/>
</dbReference>
<keyword evidence="6" id="KW-1185">Reference proteome</keyword>
<evidence type="ECO:0000256" key="2">
    <source>
        <dbReference type="SAM" id="MobiDB-lite"/>
    </source>
</evidence>
<accession>A0AAN8VC20</accession>
<dbReference type="InterPro" id="IPR011992">
    <property type="entry name" value="EF-hand-dom_pair"/>
</dbReference>
<dbReference type="SUPFAM" id="SSF47473">
    <property type="entry name" value="EF-hand"/>
    <property type="match status" value="2"/>
</dbReference>
<organism evidence="5 6">
    <name type="scientific">Dillenia turbinata</name>
    <dbReference type="NCBI Taxonomy" id="194707"/>
    <lineage>
        <taxon>Eukaryota</taxon>
        <taxon>Viridiplantae</taxon>
        <taxon>Streptophyta</taxon>
        <taxon>Embryophyta</taxon>
        <taxon>Tracheophyta</taxon>
        <taxon>Spermatophyta</taxon>
        <taxon>Magnoliopsida</taxon>
        <taxon>eudicotyledons</taxon>
        <taxon>Gunneridae</taxon>
        <taxon>Pentapetalae</taxon>
        <taxon>Dilleniales</taxon>
        <taxon>Dilleniaceae</taxon>
        <taxon>Dillenia</taxon>
    </lineage>
</organism>
<feature type="compositionally biased region" description="Low complexity" evidence="2">
    <location>
        <begin position="342"/>
        <end position="354"/>
    </location>
</feature>
<dbReference type="Pfam" id="PF12763">
    <property type="entry name" value="EH"/>
    <property type="match status" value="2"/>
</dbReference>
<feature type="domain" description="EH" evidence="3">
    <location>
        <begin position="10"/>
        <end position="100"/>
    </location>
</feature>
<dbReference type="GO" id="GO:0005737">
    <property type="term" value="C:cytoplasm"/>
    <property type="evidence" value="ECO:0007669"/>
    <property type="project" value="TreeGrafter"/>
</dbReference>
<feature type="compositionally biased region" description="Polar residues" evidence="2">
    <location>
        <begin position="506"/>
        <end position="518"/>
    </location>
</feature>
<dbReference type="PANTHER" id="PTHR11216:SF161">
    <property type="entry name" value="CALCIUM-BINDING EF HAND FAMILY PROTEIN"/>
    <property type="match status" value="1"/>
</dbReference>
<dbReference type="Proteomes" id="UP001370490">
    <property type="component" value="Unassembled WGS sequence"/>
</dbReference>
<reference evidence="5 6" key="1">
    <citation type="submission" date="2023-12" db="EMBL/GenBank/DDBJ databases">
        <title>A high-quality genome assembly for Dillenia turbinata (Dilleniales).</title>
        <authorList>
            <person name="Chanderbali A."/>
        </authorList>
    </citation>
    <scope>NUCLEOTIDE SEQUENCE [LARGE SCALE GENOMIC DNA]</scope>
    <source>
        <strain evidence="5">LSX21</strain>
        <tissue evidence="5">Leaf</tissue>
    </source>
</reference>
<dbReference type="InterPro" id="IPR002048">
    <property type="entry name" value="EF_hand_dom"/>
</dbReference>